<gene>
    <name evidence="1" type="ORF">CCAM_LOCUS44921</name>
</gene>
<dbReference type="AlphaFoldDB" id="A0A484NPF4"/>
<keyword evidence="2" id="KW-1185">Reference proteome</keyword>
<organism evidence="1 2">
    <name type="scientific">Cuscuta campestris</name>
    <dbReference type="NCBI Taxonomy" id="132261"/>
    <lineage>
        <taxon>Eukaryota</taxon>
        <taxon>Viridiplantae</taxon>
        <taxon>Streptophyta</taxon>
        <taxon>Embryophyta</taxon>
        <taxon>Tracheophyta</taxon>
        <taxon>Spermatophyta</taxon>
        <taxon>Magnoliopsida</taxon>
        <taxon>eudicotyledons</taxon>
        <taxon>Gunneridae</taxon>
        <taxon>Pentapetalae</taxon>
        <taxon>asterids</taxon>
        <taxon>lamiids</taxon>
        <taxon>Solanales</taxon>
        <taxon>Convolvulaceae</taxon>
        <taxon>Cuscuteae</taxon>
        <taxon>Cuscuta</taxon>
        <taxon>Cuscuta subgen. Grammica</taxon>
        <taxon>Cuscuta sect. Cleistogrammica</taxon>
    </lineage>
</organism>
<sequence>MPACRRGTKLLSDFRCCVSDHGGRRWYGLPLGSPVTPLLDKKFAAGLKSNCREVANLLLTLCLFLEAVAAVITGPGKKNKAAPVSSVARSSLQKRRTCWAGLTMGSGYSFDNRTGDLSF</sequence>
<protein>
    <submittedName>
        <fullName evidence="1">Uncharacterized protein</fullName>
    </submittedName>
</protein>
<dbReference type="EMBL" id="OOIL02006852">
    <property type="protein sequence ID" value="VFR03146.1"/>
    <property type="molecule type" value="Genomic_DNA"/>
</dbReference>
<proteinExistence type="predicted"/>
<name>A0A484NPF4_9ASTE</name>
<evidence type="ECO:0000313" key="1">
    <source>
        <dbReference type="EMBL" id="VFR03146.1"/>
    </source>
</evidence>
<dbReference type="Proteomes" id="UP000595140">
    <property type="component" value="Unassembled WGS sequence"/>
</dbReference>
<evidence type="ECO:0000313" key="2">
    <source>
        <dbReference type="Proteomes" id="UP000595140"/>
    </source>
</evidence>
<accession>A0A484NPF4</accession>
<reference evidence="1 2" key="1">
    <citation type="submission" date="2018-04" db="EMBL/GenBank/DDBJ databases">
        <authorList>
            <person name="Vogel A."/>
        </authorList>
    </citation>
    <scope>NUCLEOTIDE SEQUENCE [LARGE SCALE GENOMIC DNA]</scope>
</reference>